<feature type="transmembrane region" description="Helical" evidence="1">
    <location>
        <begin position="21"/>
        <end position="41"/>
    </location>
</feature>
<feature type="transmembrane region" description="Helical" evidence="1">
    <location>
        <begin position="163"/>
        <end position="194"/>
    </location>
</feature>
<evidence type="ECO:0008006" key="4">
    <source>
        <dbReference type="Google" id="ProtNLM"/>
    </source>
</evidence>
<reference evidence="2 3" key="1">
    <citation type="submission" date="2020-10" db="EMBL/GenBank/DDBJ databases">
        <authorList>
            <person name="Castelo-Branco R."/>
            <person name="Eusebio N."/>
            <person name="Adriana R."/>
            <person name="Vieira A."/>
            <person name="Brugerolle De Fraissinette N."/>
            <person name="Rezende De Castro R."/>
            <person name="Schneider M.P."/>
            <person name="Vasconcelos V."/>
            <person name="Leao P.N."/>
        </authorList>
    </citation>
    <scope>NUCLEOTIDE SEQUENCE [LARGE SCALE GENOMIC DNA]</scope>
    <source>
        <strain evidence="2 3">LEGE 00250</strain>
    </source>
</reference>
<gene>
    <name evidence="2" type="ORF">IQ227_09340</name>
</gene>
<protein>
    <recommendedName>
        <fullName evidence="4">Glycosyltransferase RgtA/B/C/D-like domain-containing protein</fullName>
    </recommendedName>
</protein>
<evidence type="ECO:0000313" key="3">
    <source>
        <dbReference type="Proteomes" id="UP000606776"/>
    </source>
</evidence>
<comment type="caution">
    <text evidence="2">The sequence shown here is derived from an EMBL/GenBank/DDBJ whole genome shotgun (WGS) entry which is preliminary data.</text>
</comment>
<feature type="transmembrane region" description="Helical" evidence="1">
    <location>
        <begin position="214"/>
        <end position="232"/>
    </location>
</feature>
<evidence type="ECO:0000313" key="2">
    <source>
        <dbReference type="EMBL" id="MBE9236227.1"/>
    </source>
</evidence>
<dbReference type="RefSeq" id="WP_193942557.1">
    <property type="nucleotide sequence ID" value="NZ_JADEWB010000039.1"/>
</dbReference>
<feature type="transmembrane region" description="Helical" evidence="1">
    <location>
        <begin position="268"/>
        <end position="286"/>
    </location>
</feature>
<dbReference type="EMBL" id="JADEWB010000039">
    <property type="protein sequence ID" value="MBE9236227.1"/>
    <property type="molecule type" value="Genomic_DNA"/>
</dbReference>
<name>A0ABR9VCK3_9CYAN</name>
<keyword evidence="1" id="KW-0812">Transmembrane</keyword>
<dbReference type="Proteomes" id="UP000606776">
    <property type="component" value="Unassembled WGS sequence"/>
</dbReference>
<feature type="transmembrane region" description="Helical" evidence="1">
    <location>
        <begin position="345"/>
        <end position="364"/>
    </location>
</feature>
<keyword evidence="3" id="KW-1185">Reference proteome</keyword>
<feature type="transmembrane region" description="Helical" evidence="1">
    <location>
        <begin position="317"/>
        <end position="333"/>
    </location>
</feature>
<keyword evidence="1" id="KW-1133">Transmembrane helix</keyword>
<organism evidence="2 3">
    <name type="scientific">Sphaerospermopsis aphanizomenoides LEGE 00250</name>
    <dbReference type="NCBI Taxonomy" id="2777972"/>
    <lineage>
        <taxon>Bacteria</taxon>
        <taxon>Bacillati</taxon>
        <taxon>Cyanobacteriota</taxon>
        <taxon>Cyanophyceae</taxon>
        <taxon>Nostocales</taxon>
        <taxon>Aphanizomenonaceae</taxon>
        <taxon>Sphaerospermopsis</taxon>
        <taxon>Sphaerospermopsis aphanizomenoides</taxon>
    </lineage>
</organism>
<keyword evidence="1" id="KW-0472">Membrane</keyword>
<proteinExistence type="predicted"/>
<feature type="transmembrane region" description="Helical" evidence="1">
    <location>
        <begin position="293"/>
        <end position="311"/>
    </location>
</feature>
<evidence type="ECO:0000256" key="1">
    <source>
        <dbReference type="SAM" id="Phobius"/>
    </source>
</evidence>
<feature type="transmembrane region" description="Helical" evidence="1">
    <location>
        <begin position="87"/>
        <end position="106"/>
    </location>
</feature>
<sequence length="801" mass="91750">MHSLLKKINNKVLNYKTFIPILGFILTGYCFIIFLPLPYGINIGLDPSWQYAISYASSEKLTYGKDIIFTYGPLGYLIHGAVIDTNFWFILLFRCFIHLVFFGSLINELIKLYSLKKWLNLFLLILSSLLFYILRAGIDYTILFIFLILLPYEIKFQNKYQIILYSLFTGVIAGFCLTTKFSLGICVLGAGIIYNGINLLVNIKHRKNLTKYSYQLVICSISTLWTTDIILNGLSKNGASLIDYLRNSLAISSGYSSAMSIVGSKYELAYALLQIILILLLLIKAAKNKENSLGYNLTIAFVLWITFKHGFVRQDGHVFIFVKFIPLLGYLSLRNQIHLNKKRLLEYLILIYIIFIPLVIPSFLPAIKSSIKPAIYLENFTARIKYMLNINALSDNIIKSNQENLSEMKLPSQVGEFLKNKTVDVIPWEISLIPANNLNWQPRPIFQSYSAYTSSLDKINSQSILSNKPNHIIYNFTSIDGRHPFFDEPETFTNIFCNYEISSQFPNFINTKKLNDIMILQQRKSNICLQKENNRGQFSINWNKLHELKVDDRELIRAKIEIKYSMLGKIYKTLFRSPPVIINVVYANGQGNSYRIIPENANNGVIISYLPQSSNDALALFKGELPMSVKSFSFSTVNPVLYKSQIEVNLISYNFANNSMQQKDNIINLPKLKNIKFLSEITDKYNGIMDSKSQEQKILKQGEAIFINGWSFEKNQVRAKKLPILITYSSNNYLLGITETGDSRPDVAKFFNQRSYSNSGWSTSLSSYSLPKGVHKIKAWIYERETNQAIPITGVYEIKID</sequence>
<accession>A0ABR9VCK3</accession>